<dbReference type="RefSeq" id="WP_133757119.1">
    <property type="nucleotide sequence ID" value="NZ_SOBW01000007.1"/>
</dbReference>
<organism evidence="1 2">
    <name type="scientific">Gelidibacter sediminis</name>
    <dbReference type="NCBI Taxonomy" id="1608710"/>
    <lineage>
        <taxon>Bacteria</taxon>
        <taxon>Pseudomonadati</taxon>
        <taxon>Bacteroidota</taxon>
        <taxon>Flavobacteriia</taxon>
        <taxon>Flavobacteriales</taxon>
        <taxon>Flavobacteriaceae</taxon>
        <taxon>Gelidibacter</taxon>
    </lineage>
</organism>
<dbReference type="Proteomes" id="UP000294689">
    <property type="component" value="Unassembled WGS sequence"/>
</dbReference>
<reference evidence="1 2" key="1">
    <citation type="submission" date="2019-03" db="EMBL/GenBank/DDBJ databases">
        <title>Genomic Encyclopedia of Archaeal and Bacterial Type Strains, Phase II (KMG-II): from individual species to whole genera.</title>
        <authorList>
            <person name="Goeker M."/>
        </authorList>
    </citation>
    <scope>NUCLEOTIDE SEQUENCE [LARGE SCALE GENOMIC DNA]</scope>
    <source>
        <strain evidence="1 2">DSM 28135</strain>
    </source>
</reference>
<sequence length="114" mass="12718">MFTIKGAILYVLGWVMLLGSSDLSASSVATYTPVDTIAASQDHDHVPFTFDAVIDINHSFTYEVPGVKLFPQPYKPSENAITPLNYQLSYYAIGQQIVVKLSTKAIIFPFHWFT</sequence>
<keyword evidence="2" id="KW-1185">Reference proteome</keyword>
<evidence type="ECO:0000313" key="1">
    <source>
        <dbReference type="EMBL" id="TDU43675.1"/>
    </source>
</evidence>
<dbReference type="OrthoDB" id="1439449at2"/>
<accession>A0A4R7Q7R6</accession>
<dbReference type="EMBL" id="SOBW01000007">
    <property type="protein sequence ID" value="TDU43675.1"/>
    <property type="molecule type" value="Genomic_DNA"/>
</dbReference>
<evidence type="ECO:0000313" key="2">
    <source>
        <dbReference type="Proteomes" id="UP000294689"/>
    </source>
</evidence>
<gene>
    <name evidence="1" type="ORF">BXY82_1092</name>
</gene>
<protein>
    <submittedName>
        <fullName evidence="1">Uncharacterized protein</fullName>
    </submittedName>
</protein>
<comment type="caution">
    <text evidence="1">The sequence shown here is derived from an EMBL/GenBank/DDBJ whole genome shotgun (WGS) entry which is preliminary data.</text>
</comment>
<proteinExistence type="predicted"/>
<name>A0A4R7Q7R6_9FLAO</name>
<dbReference type="AlphaFoldDB" id="A0A4R7Q7R6"/>